<organism evidence="2">
    <name type="scientific">Ignisphaera aggregans</name>
    <dbReference type="NCBI Taxonomy" id="334771"/>
    <lineage>
        <taxon>Archaea</taxon>
        <taxon>Thermoproteota</taxon>
        <taxon>Thermoprotei</taxon>
        <taxon>Desulfurococcales</taxon>
        <taxon>Desulfurococcaceae</taxon>
        <taxon>Ignisphaera</taxon>
    </lineage>
</organism>
<name>A0A7J3I6S1_9CREN</name>
<protein>
    <submittedName>
        <fullName evidence="2">Uncharacterized protein</fullName>
    </submittedName>
</protein>
<gene>
    <name evidence="2" type="ORF">ENT87_02980</name>
</gene>
<evidence type="ECO:0000313" key="2">
    <source>
        <dbReference type="EMBL" id="HGN36496.1"/>
    </source>
</evidence>
<dbReference type="EMBL" id="DTAI01000081">
    <property type="protein sequence ID" value="HGN36496.1"/>
    <property type="molecule type" value="Genomic_DNA"/>
</dbReference>
<keyword evidence="1" id="KW-0472">Membrane</keyword>
<accession>A0A7J3I6S1</accession>
<comment type="caution">
    <text evidence="2">The sequence shown here is derived from an EMBL/GenBank/DDBJ whole genome shotgun (WGS) entry which is preliminary data.</text>
</comment>
<keyword evidence="1" id="KW-1133">Transmembrane helix</keyword>
<feature type="transmembrane region" description="Helical" evidence="1">
    <location>
        <begin position="57"/>
        <end position="77"/>
    </location>
</feature>
<keyword evidence="1" id="KW-0812">Transmembrane</keyword>
<reference evidence="2" key="1">
    <citation type="journal article" date="2020" name="mSystems">
        <title>Genome- and Community-Level Interaction Insights into Carbon Utilization and Element Cycling Functions of Hydrothermarchaeota in Hydrothermal Sediment.</title>
        <authorList>
            <person name="Zhou Z."/>
            <person name="Liu Y."/>
            <person name="Xu W."/>
            <person name="Pan J."/>
            <person name="Luo Z.H."/>
            <person name="Li M."/>
        </authorList>
    </citation>
    <scope>NUCLEOTIDE SEQUENCE [LARGE SCALE GENOMIC DNA]</scope>
    <source>
        <strain evidence="2">SpSt-618</strain>
    </source>
</reference>
<evidence type="ECO:0000256" key="1">
    <source>
        <dbReference type="SAM" id="Phobius"/>
    </source>
</evidence>
<feature type="transmembrane region" description="Helical" evidence="1">
    <location>
        <begin position="988"/>
        <end position="1012"/>
    </location>
</feature>
<dbReference type="AlphaFoldDB" id="A0A7J3I6S1"/>
<proteinExistence type="predicted"/>
<sequence>MTYLIYWRSVFLDAGLGWGFKGYASPFMAGIDPSIDGLCSCMGGVVYMAGRGAGPSLLSILSTIFVSMGVLLPFIAIDSPIRISAEGSGWSVVSEGVSISKYRFTLRSVANAIRLVLYMDSVGDINSDSIKIMVEGATLSIHDSETEYRYAIVGYTKIGYESDGRGTTRGLHVVYYIFPNTTYIQFVTLELYSDHGYPRLYIEKSWIEPLNITAFYWSLKDERYSYGTYYTGDVNPYNGELKVAAVSHGVATGVYKSSSGVAYYYGRAFRPDMVGPVDMYIDVGYMGGFNIAPKSTYGTGRYTIKLDIGVEQSSEVSKAVSDPEYQTLFYEKGGGGIVELATGFAADRVEDILLDLITDYGIELVKSPVGRAMLRFLPYVPDIIEWIEMAMSLSYDRIINGTERVVFKNMYIEPGSGDYIYIWTHFIGLTDSTGLSTNIINFCGNPPWENLLDKYFGAGVWKLEYGGIYVGGIALDYYSVPEVISELPHGERHPATVNISIEFSRPIDRGSLPPYTNSIIVYLNWAEVPFFEYFRYRLSPDNTTLFIYPSYHLEYGSSYNIILTRGIRGINSSNIVRSYELWFTTEYRKQTEPEVYYVLPTAGPYEIQGVLFKAYLYSNVSIDWKRATVSGVPFYIDGIEVLASYVGEATFYTNDIYIDYYDGGSGRLYRANGTLWFTPLTARDGGFPPKRGVAVFRVGDPANIVYRQPARLVISQLQKFGNLRVGESLKSAGIVEGAVFDLEPMPIANYEIISTEKAGEGILVSESEPGLNNTKVTLYMVTADNIKKHGLDKAVEGYRPMYSISLGGAAPLPIDIFVFTIANVSYMRAWRLVPLGYISSVEQQKIYTYTIRLPTTEPMEITVVSNTTVREIDSSGLPYEIRLAIEGVPGRTGYIILTLPKQLGLVVKSATIDGKLVEFREVNETAFSDAIRFRLTYSCIQKSSTLTVHLSTKETVTQTPTHTYTSPTLATTSITAIQTTTAAQQQGYPISISILVAAISIAVIAIAAIAIVKSRIFVRGV</sequence>